<keyword evidence="9" id="KW-0539">Nucleus</keyword>
<evidence type="ECO:0000256" key="2">
    <source>
        <dbReference type="ARBA" id="ARBA00022723"/>
    </source>
</evidence>
<dbReference type="AlphaFoldDB" id="A0A9W7X4K8"/>
<accession>A0A9W7X4K8</accession>
<feature type="compositionally biased region" description="Low complexity" evidence="12">
    <location>
        <begin position="217"/>
        <end position="226"/>
    </location>
</feature>
<dbReference type="InterPro" id="IPR036236">
    <property type="entry name" value="Znf_C2H2_sf"/>
</dbReference>
<dbReference type="FunFam" id="3.30.160.60:FF:000926">
    <property type="entry name" value="Kruppel like factor 13"/>
    <property type="match status" value="1"/>
</dbReference>
<dbReference type="PANTHER" id="PTHR23235:SF132">
    <property type="entry name" value="KRUEPPEL-LIKE FACTOR 9"/>
    <property type="match status" value="1"/>
</dbReference>
<feature type="domain" description="C2H2-type" evidence="13">
    <location>
        <begin position="177"/>
        <end position="204"/>
    </location>
</feature>
<feature type="domain" description="C2H2-type" evidence="13">
    <location>
        <begin position="117"/>
        <end position="146"/>
    </location>
</feature>
<keyword evidence="5" id="KW-0862">Zinc</keyword>
<evidence type="ECO:0000256" key="12">
    <source>
        <dbReference type="SAM" id="MobiDB-lite"/>
    </source>
</evidence>
<dbReference type="Pfam" id="PF00096">
    <property type="entry name" value="zf-C2H2"/>
    <property type="match status" value="3"/>
</dbReference>
<comment type="similarity">
    <text evidence="10">Belongs to the Sp1 C2H2-type zinc-finger protein family.</text>
</comment>
<feature type="domain" description="C2H2-type" evidence="13">
    <location>
        <begin position="147"/>
        <end position="176"/>
    </location>
</feature>
<feature type="region of interest" description="Disordered" evidence="12">
    <location>
        <begin position="197"/>
        <end position="233"/>
    </location>
</feature>
<evidence type="ECO:0000256" key="7">
    <source>
        <dbReference type="ARBA" id="ARBA00023125"/>
    </source>
</evidence>
<dbReference type="SMART" id="SM00355">
    <property type="entry name" value="ZnF_C2H2"/>
    <property type="match status" value="3"/>
</dbReference>
<evidence type="ECO:0000256" key="3">
    <source>
        <dbReference type="ARBA" id="ARBA00022737"/>
    </source>
</evidence>
<organism evidence="14 15">
    <name type="scientific">Triplophysa rosa</name>
    <name type="common">Cave loach</name>
    <dbReference type="NCBI Taxonomy" id="992332"/>
    <lineage>
        <taxon>Eukaryota</taxon>
        <taxon>Metazoa</taxon>
        <taxon>Chordata</taxon>
        <taxon>Craniata</taxon>
        <taxon>Vertebrata</taxon>
        <taxon>Euteleostomi</taxon>
        <taxon>Actinopterygii</taxon>
        <taxon>Neopterygii</taxon>
        <taxon>Teleostei</taxon>
        <taxon>Ostariophysi</taxon>
        <taxon>Cypriniformes</taxon>
        <taxon>Nemacheilidae</taxon>
        <taxon>Triplophysa</taxon>
    </lineage>
</organism>
<keyword evidence="2" id="KW-0479">Metal-binding</keyword>
<dbReference type="GO" id="GO:0005634">
    <property type="term" value="C:nucleus"/>
    <property type="evidence" value="ECO:0007669"/>
    <property type="project" value="UniProtKB-SubCell"/>
</dbReference>
<evidence type="ECO:0000256" key="5">
    <source>
        <dbReference type="ARBA" id="ARBA00022833"/>
    </source>
</evidence>
<gene>
    <name evidence="14" type="ORF">IRJ41_023202</name>
</gene>
<dbReference type="Proteomes" id="UP001059041">
    <property type="component" value="Linkage Group LG2"/>
</dbReference>
<reference evidence="14" key="1">
    <citation type="submission" date="2021-02" db="EMBL/GenBank/DDBJ databases">
        <title>Comparative genomics reveals that relaxation of natural selection precedes convergent phenotypic evolution of cavefish.</title>
        <authorList>
            <person name="Peng Z."/>
        </authorList>
    </citation>
    <scope>NUCLEOTIDE SEQUENCE</scope>
    <source>
        <tissue evidence="14">Muscle</tissue>
    </source>
</reference>
<keyword evidence="4 11" id="KW-0863">Zinc-finger</keyword>
<evidence type="ECO:0000256" key="9">
    <source>
        <dbReference type="ARBA" id="ARBA00023242"/>
    </source>
</evidence>
<dbReference type="GO" id="GO:0008270">
    <property type="term" value="F:zinc ion binding"/>
    <property type="evidence" value="ECO:0007669"/>
    <property type="project" value="UniProtKB-KW"/>
</dbReference>
<dbReference type="EMBL" id="JAFHDT010000002">
    <property type="protein sequence ID" value="KAI7813588.1"/>
    <property type="molecule type" value="Genomic_DNA"/>
</dbReference>
<dbReference type="SUPFAM" id="SSF57667">
    <property type="entry name" value="beta-beta-alpha zinc fingers"/>
    <property type="match status" value="2"/>
</dbReference>
<evidence type="ECO:0000256" key="6">
    <source>
        <dbReference type="ARBA" id="ARBA00023015"/>
    </source>
</evidence>
<keyword evidence="6" id="KW-0805">Transcription regulation</keyword>
<keyword evidence="3" id="KW-0677">Repeat</keyword>
<evidence type="ECO:0000256" key="8">
    <source>
        <dbReference type="ARBA" id="ARBA00023163"/>
    </source>
</evidence>
<dbReference type="Gene3D" id="3.30.160.60">
    <property type="entry name" value="Classic Zinc Finger"/>
    <property type="match status" value="3"/>
</dbReference>
<feature type="non-terminal residue" evidence="14">
    <location>
        <position position="233"/>
    </location>
</feature>
<dbReference type="PANTHER" id="PTHR23235">
    <property type="entry name" value="KRUEPPEL-LIKE TRANSCRIPTION FACTOR"/>
    <property type="match status" value="1"/>
</dbReference>
<dbReference type="PROSITE" id="PS50157">
    <property type="entry name" value="ZINC_FINGER_C2H2_2"/>
    <property type="match status" value="3"/>
</dbReference>
<keyword evidence="15" id="KW-1185">Reference proteome</keyword>
<keyword evidence="7" id="KW-0238">DNA-binding</keyword>
<dbReference type="FunFam" id="3.30.160.60:FF:000232">
    <property type="entry name" value="Krueppel-like factor 9"/>
    <property type="match status" value="1"/>
</dbReference>
<dbReference type="InterPro" id="IPR013087">
    <property type="entry name" value="Znf_C2H2_type"/>
</dbReference>
<evidence type="ECO:0000256" key="4">
    <source>
        <dbReference type="ARBA" id="ARBA00022771"/>
    </source>
</evidence>
<comment type="subcellular location">
    <subcellularLocation>
        <location evidence="1">Nucleus</location>
    </subcellularLocation>
</comment>
<proteinExistence type="inferred from homology"/>
<dbReference type="FunFam" id="3.30.160.60:FF:000018">
    <property type="entry name" value="Krueppel-like factor 15"/>
    <property type="match status" value="1"/>
</dbReference>
<keyword evidence="8" id="KW-0804">Transcription</keyword>
<dbReference type="GO" id="GO:0000978">
    <property type="term" value="F:RNA polymerase II cis-regulatory region sequence-specific DNA binding"/>
    <property type="evidence" value="ECO:0007669"/>
    <property type="project" value="TreeGrafter"/>
</dbReference>
<evidence type="ECO:0000259" key="13">
    <source>
        <dbReference type="PROSITE" id="PS50157"/>
    </source>
</evidence>
<comment type="caution">
    <text evidence="14">The sequence shown here is derived from an EMBL/GenBank/DDBJ whole genome shotgun (WGS) entry which is preliminary data.</text>
</comment>
<evidence type="ECO:0000313" key="14">
    <source>
        <dbReference type="EMBL" id="KAI7813588.1"/>
    </source>
</evidence>
<evidence type="ECO:0000256" key="1">
    <source>
        <dbReference type="ARBA" id="ARBA00004123"/>
    </source>
</evidence>
<dbReference type="PROSITE" id="PS00028">
    <property type="entry name" value="ZINC_FINGER_C2H2_1"/>
    <property type="match status" value="3"/>
</dbReference>
<dbReference type="GO" id="GO:0000981">
    <property type="term" value="F:DNA-binding transcription factor activity, RNA polymerase II-specific"/>
    <property type="evidence" value="ECO:0007669"/>
    <property type="project" value="TreeGrafter"/>
</dbReference>
<evidence type="ECO:0000256" key="11">
    <source>
        <dbReference type="PROSITE-ProRule" id="PRU00042"/>
    </source>
</evidence>
<protein>
    <submittedName>
        <fullName evidence="14">BTEB transcription factor</fullName>
    </submittedName>
</protein>
<sequence length="233" mass="25713">TDVDIAAKALVPVSNDLGSDRSDKLAGMEGSEDSQESRTLLMVAMILLDLNQCIPCTRGTGISTKCMVDSDAESQAGVREKRGKRINAFTERCRQNASRVKRTRSRQTGNVAADKRHCCPYAGCGKIYGKSSHLKAHVRVHTGERPFQCTWPGCTKKFSRSDELTRHFRTHTGEKRFTCPLCDKCFMRSDHLTKHARRHDGFNPSMLEGPHGRRRSSTSTSSSGSGDHVSAGV</sequence>
<name>A0A9W7X4K8_TRIRA</name>
<evidence type="ECO:0000313" key="15">
    <source>
        <dbReference type="Proteomes" id="UP001059041"/>
    </source>
</evidence>
<evidence type="ECO:0000256" key="10">
    <source>
        <dbReference type="ARBA" id="ARBA00038409"/>
    </source>
</evidence>